<evidence type="ECO:0000256" key="4">
    <source>
        <dbReference type="ARBA" id="ARBA00022490"/>
    </source>
</evidence>
<dbReference type="GO" id="GO:0005930">
    <property type="term" value="C:axoneme"/>
    <property type="evidence" value="ECO:0007669"/>
    <property type="project" value="UniProtKB-SubCell"/>
</dbReference>
<evidence type="ECO:0000256" key="6">
    <source>
        <dbReference type="ARBA" id="ARBA00023069"/>
    </source>
</evidence>
<keyword evidence="4" id="KW-0963">Cytoplasm</keyword>
<protein>
    <recommendedName>
        <fullName evidence="3">Cilia- and flagella-associated protein 206</fullName>
    </recommendedName>
</protein>
<organism evidence="11 12">
    <name type="scientific">Strigomonas culicis</name>
    <dbReference type="NCBI Taxonomy" id="28005"/>
    <lineage>
        <taxon>Eukaryota</taxon>
        <taxon>Discoba</taxon>
        <taxon>Euglenozoa</taxon>
        <taxon>Kinetoplastea</taxon>
        <taxon>Metakinetoplastina</taxon>
        <taxon>Trypanosomatida</taxon>
        <taxon>Trypanosomatidae</taxon>
        <taxon>Strigomonadinae</taxon>
        <taxon>Strigomonas</taxon>
    </lineage>
</organism>
<feature type="compositionally biased region" description="Acidic residues" evidence="10">
    <location>
        <begin position="1536"/>
        <end position="1546"/>
    </location>
</feature>
<feature type="compositionally biased region" description="Acidic residues" evidence="10">
    <location>
        <begin position="1225"/>
        <end position="1244"/>
    </location>
</feature>
<feature type="region of interest" description="Disordered" evidence="10">
    <location>
        <begin position="1008"/>
        <end position="1042"/>
    </location>
</feature>
<dbReference type="PANTHER" id="PTHR21442:SF0">
    <property type="entry name" value="CILIA- AND FLAGELLA-ASSOCIATED PROTEIN 206"/>
    <property type="match status" value="1"/>
</dbReference>
<evidence type="ECO:0000256" key="10">
    <source>
        <dbReference type="SAM" id="MobiDB-lite"/>
    </source>
</evidence>
<dbReference type="OrthoDB" id="439792at2759"/>
<feature type="region of interest" description="Disordered" evidence="10">
    <location>
        <begin position="1216"/>
        <end position="1260"/>
    </location>
</feature>
<evidence type="ECO:0000256" key="5">
    <source>
        <dbReference type="ARBA" id="ARBA00022794"/>
    </source>
</evidence>
<dbReference type="InterPro" id="IPR027417">
    <property type="entry name" value="P-loop_NTPase"/>
</dbReference>
<keyword evidence="9" id="KW-0175">Coiled coil</keyword>
<evidence type="ECO:0000313" key="12">
    <source>
        <dbReference type="Proteomes" id="UP000015354"/>
    </source>
</evidence>
<dbReference type="GO" id="GO:0003356">
    <property type="term" value="P:regulation of cilium beat frequency"/>
    <property type="evidence" value="ECO:0007669"/>
    <property type="project" value="TreeGrafter"/>
</dbReference>
<dbReference type="PANTHER" id="PTHR21442">
    <property type="entry name" value="CILIA- AND FLAGELLA-ASSOCIATED PROTEIN 206"/>
    <property type="match status" value="1"/>
</dbReference>
<gene>
    <name evidence="11" type="ORF">STCU_09102</name>
</gene>
<evidence type="ECO:0000256" key="8">
    <source>
        <dbReference type="ARBA" id="ARBA00023273"/>
    </source>
</evidence>
<dbReference type="EMBL" id="ATMH01009102">
    <property type="protein sequence ID" value="EPY20224.1"/>
    <property type="molecule type" value="Genomic_DNA"/>
</dbReference>
<feature type="compositionally biased region" description="Acidic residues" evidence="10">
    <location>
        <begin position="1008"/>
        <end position="1028"/>
    </location>
</feature>
<keyword evidence="5" id="KW-0970">Cilium biogenesis/degradation</keyword>
<comment type="subcellular location">
    <subcellularLocation>
        <location evidence="1">Cytoplasm</location>
        <location evidence="1">Cytoskeleton</location>
        <location evidence="1">Cilium axoneme</location>
    </subcellularLocation>
</comment>
<dbReference type="InterPro" id="IPR021897">
    <property type="entry name" value="FAP206"/>
</dbReference>
<comment type="caution">
    <text evidence="11">The sequence shown here is derived from an EMBL/GenBank/DDBJ whole genome shotgun (WGS) entry which is preliminary data.</text>
</comment>
<evidence type="ECO:0000256" key="9">
    <source>
        <dbReference type="SAM" id="Coils"/>
    </source>
</evidence>
<sequence length="2112" mass="236859">MKKGRKASAAATPAVQPMEMSLDQIHEMVWQSLPSIQVLLAERAATATAGANEAADDEQYQLLESGTRIPFQEVQQLVHCVHLATVSNPTPTDTHTFIEGIMGPADEGGQNTYAKTDLLALFDDLVEDFLKQKAGAEDPDTLRRTCAEIAQCITQDEPPCPLLAPESVLTISNALSLRTPLADFVTFREHPLYAPVYDELWSALQDGRDADTLSLNEFKMFFAWFHRLHVEGTTATRCEAAALPVWRDGVNTKGKMDRAAFQAVCQQLCERYAQRLDTDVYLARLLDRTRQGLQDAGSATEGVVLFSAADAVLRGIQSRIQLTDPKQLYMPQVLHAWDLEVNPFAQQATPNRIFLTGRRGTGKTRIGRHLAEALRARHIDVVSLALRSLAADEKEEIDMTLTLCVEKGTAIPLDVQAALIRRELEQPHILYHGYVFSDPIVFSESMKKAVVSFYERSGLLDVVQPKYFVELTCPDCVYEEQLHRLLADYEDASRDLFNNPVDEQEEKKNMLKQCTHIIEKYQKLLEVPDMPQEDLEDAALQAEEAQQIIAALEAEEETAPSAAGDDAADGEAKARDAEAESARKAAVLEGKVAMLVHKGRVDLFQGTEAPLRSVPGIKALMDGATAMDAVTSVSGLSPTEEVVSYVSSVFGLSVPAIATEVPLLEKPEITPTREQEEEAYGGLIEQAAANENIALSYHWKKYCPVSFLTDQVLVEGAPYYSCVFENRLYYFASLQKKADFMAYPTRFLSHAPVSRQPLLLIADPSLFDMQKVPSKEQLVVDLADALKLTPIPLPEFMRPVESYTALRDDRKAVQTTKENYTATEGTARRERAEKRRLAAARKAGKKKGDKAKANVVIVESEKTETAPPPPPTVKRIQDSIARTISDMHTTAQTVVPVLLTAVENNEENIKCAKLLLTEDLVPSHVIVLDYTEEFLLPPREEEMQGAREEKQTVFESQKDLLAEIETGAAAKTTISRLNIFGKSEKNLILEIQQIVNPAFAQVEDGQVDEALEEDEEEEEPWEDGDEDNTTAAKAAPAAKPEPLLRPRHRFDHQFGALLQYCPVTFHKKGILVKGIRDMCLSYLGSLYLFASDEYREEFRANPLRFLRGASVHSTPPRLWLVGPSKAGKKTLASTLSERYSIPFFEYNRGFFEKCIECALSPSGGHVKNIFIPPQTDDHNYYLMRAHDILSHVRRVQKEEEENLKLREEAIKKLEELEEKQNEERSDAEEEEEEEDGEEKGEEYEDRLRTQAEFEPEEEADKQIRLSESYLRVASCVVRIEPFESKGYMMICPPFSVGDLDVLFPEGGIPEVIVNMNLSKETFVKRGTQIYEAEQKRNEDVGRLALQERRRAEEQRRQLEKKRATLLRHWRRRNIGADDPPSEGEEEAEAAARLAEPDEPAFGPPDFEGTVALQHEAIEEFVEAVEERLVKVVTLRVDLAPGAVLLSALSELNLHLESRISLLFAPEVVAYDKALRRLESGLYHYSVFQRTDPVRLADLRDGERRACFWKPDGTCMMPEGGDTEEDAAADAGRPEDAEPEDDGEITEYGSDDLEEMRIRNERRERQRLLQSSPRTVLLGPYIYFLETDTNLKKFLHNPIGYLEQAPPTPQPRDMPVVSVFEDDVLDTSFEAKADAGVKVRCLAESIAHNRGAVFVSVGKLLSWALRQPRLGSVARQAVEAVLAGGVSDELLQSLLRLRLSSADVKRYGAVLLNLPRTPEQLSATEERQGAPIVKVASLMSEQESDQHALLAAMASVMSEKAHVVWEAPHPSQPNNPTNLNEMVRSVDVHERESREAMVRRQHAFPVDLAHLYFTQKQVQENLSEYIMYCPYCWLESGDLIEVDQSLGAWYMGKYYFFSRAEFLGRFLADPTEVADPTSLRPLPRVLPEVVTDAAEAESLPLELQGCCPVLLFDTREHRGLRGLVEPVARPGSRACVVRYDGKAYALLDEKNKARFLQRPWEYIEGAVLPETRKCPLAPNRSAKDLGDEEFIRRQLYDSVATAMVAVGTVRPSYPGLSVEESALKFLALHLKAHNAAENNSIQNAQYAANFELFFKRATMYQAMTADGNAAEEGREQEFAALCDDYEKLQCGYHGIHTLAHLKNTLNIRRDSLL</sequence>
<proteinExistence type="inferred from homology"/>
<feature type="region of interest" description="Disordered" evidence="10">
    <location>
        <begin position="1373"/>
        <end position="1402"/>
    </location>
</feature>
<dbReference type="GO" id="GO:0030030">
    <property type="term" value="P:cell projection organization"/>
    <property type="evidence" value="ECO:0007669"/>
    <property type="project" value="UniProtKB-KW"/>
</dbReference>
<accession>S9TUJ0</accession>
<name>S9TUJ0_9TRYP</name>
<keyword evidence="12" id="KW-1185">Reference proteome</keyword>
<evidence type="ECO:0000256" key="7">
    <source>
        <dbReference type="ARBA" id="ARBA00023212"/>
    </source>
</evidence>
<dbReference type="Gene3D" id="3.40.50.300">
    <property type="entry name" value="P-loop containing nucleotide triphosphate hydrolases"/>
    <property type="match status" value="2"/>
</dbReference>
<keyword evidence="7" id="KW-0206">Cytoskeleton</keyword>
<feature type="region of interest" description="Disordered" evidence="10">
    <location>
        <begin position="1515"/>
        <end position="1546"/>
    </location>
</feature>
<dbReference type="Proteomes" id="UP000015354">
    <property type="component" value="Unassembled WGS sequence"/>
</dbReference>
<keyword evidence="6" id="KW-0969">Cilium</keyword>
<feature type="compositionally biased region" description="Low complexity" evidence="10">
    <location>
        <begin position="1029"/>
        <end position="1040"/>
    </location>
</feature>
<evidence type="ECO:0000256" key="1">
    <source>
        <dbReference type="ARBA" id="ARBA00004430"/>
    </source>
</evidence>
<evidence type="ECO:0000256" key="3">
    <source>
        <dbReference type="ARBA" id="ARBA00021602"/>
    </source>
</evidence>
<evidence type="ECO:0000313" key="11">
    <source>
        <dbReference type="EMBL" id="EPY20224.1"/>
    </source>
</evidence>
<reference evidence="11 12" key="1">
    <citation type="journal article" date="2013" name="PLoS ONE">
        <title>Predicting the Proteins of Angomonas deanei, Strigomonas culicis and Their Respective Endosymbionts Reveals New Aspects of the Trypanosomatidae Family.</title>
        <authorList>
            <person name="Motta M.C."/>
            <person name="Martins A.C."/>
            <person name="de Souza S.S."/>
            <person name="Catta-Preta C.M."/>
            <person name="Silva R."/>
            <person name="Klein C.C."/>
            <person name="de Almeida L.G."/>
            <person name="de Lima Cunha O."/>
            <person name="Ciapina L.P."/>
            <person name="Brocchi M."/>
            <person name="Colabardini A.C."/>
            <person name="de Araujo Lima B."/>
            <person name="Machado C.R."/>
            <person name="de Almeida Soares C.M."/>
            <person name="Probst C.M."/>
            <person name="de Menezes C.B."/>
            <person name="Thompson C.E."/>
            <person name="Bartholomeu D.C."/>
            <person name="Gradia D.F."/>
            <person name="Pavoni D.P."/>
            <person name="Grisard E.C."/>
            <person name="Fantinatti-Garboggini F."/>
            <person name="Marchini F.K."/>
            <person name="Rodrigues-Luiz G.F."/>
            <person name="Wagner G."/>
            <person name="Goldman G.H."/>
            <person name="Fietto J.L."/>
            <person name="Elias M.C."/>
            <person name="Goldman M.H."/>
            <person name="Sagot M.F."/>
            <person name="Pereira M."/>
            <person name="Stoco P.H."/>
            <person name="de Mendonca-Neto R.P."/>
            <person name="Teixeira S.M."/>
            <person name="Maciel T.E."/>
            <person name="de Oliveira Mendes T.A."/>
            <person name="Urmenyi T.P."/>
            <person name="de Souza W."/>
            <person name="Schenkman S."/>
            <person name="de Vasconcelos A.T."/>
        </authorList>
    </citation>
    <scope>NUCLEOTIDE SEQUENCE [LARGE SCALE GENOMIC DNA]</scope>
</reference>
<dbReference type="SUPFAM" id="SSF52540">
    <property type="entry name" value="P-loop containing nucleoside triphosphate hydrolases"/>
    <property type="match status" value="1"/>
</dbReference>
<feature type="coiled-coil region" evidence="9">
    <location>
        <begin position="1341"/>
        <end position="1368"/>
    </location>
</feature>
<dbReference type="GO" id="GO:0036064">
    <property type="term" value="C:ciliary basal body"/>
    <property type="evidence" value="ECO:0007669"/>
    <property type="project" value="TreeGrafter"/>
</dbReference>
<comment type="similarity">
    <text evidence="2">Belongs to the CFAP206 family.</text>
</comment>
<keyword evidence="8" id="KW-0966">Cell projection</keyword>
<feature type="compositionally biased region" description="Acidic residues" evidence="10">
    <location>
        <begin position="1379"/>
        <end position="1388"/>
    </location>
</feature>
<feature type="region of interest" description="Disordered" evidence="10">
    <location>
        <begin position="555"/>
        <end position="577"/>
    </location>
</feature>
<evidence type="ECO:0000256" key="2">
    <source>
        <dbReference type="ARBA" id="ARBA00010500"/>
    </source>
</evidence>